<dbReference type="Proteomes" id="UP000501076">
    <property type="component" value="Plasmid pFDU301A"/>
</dbReference>
<evidence type="ECO:0000313" key="2">
    <source>
        <dbReference type="Proteomes" id="UP000501076"/>
    </source>
</evidence>
<keyword evidence="1" id="KW-0614">Plasmid</keyword>
<geneLocation type="plasmid" evidence="2">
    <name>pfdu301a</name>
</geneLocation>
<proteinExistence type="predicted"/>
<organism evidence="1 2">
    <name type="scientific">Priestia megaterium</name>
    <name type="common">Bacillus megaterium</name>
    <dbReference type="NCBI Taxonomy" id="1404"/>
    <lineage>
        <taxon>Bacteria</taxon>
        <taxon>Bacillati</taxon>
        <taxon>Bacillota</taxon>
        <taxon>Bacilli</taxon>
        <taxon>Bacillales</taxon>
        <taxon>Bacillaceae</taxon>
        <taxon>Priestia</taxon>
    </lineage>
</organism>
<dbReference type="RefSeq" id="WP_171778310.1">
    <property type="nucleotide sequence ID" value="NZ_CP045273.1"/>
</dbReference>
<protein>
    <submittedName>
        <fullName evidence="1">Uncharacterized protein</fullName>
    </submittedName>
</protein>
<name>A0A6M6E711_PRIMG</name>
<reference evidence="1 2" key="1">
    <citation type="submission" date="2019-10" db="EMBL/GenBank/DDBJ databases">
        <title>Complete genome sequences for adaption low water activity.</title>
        <authorList>
            <person name="Zhao L."/>
            <person name="Zhong J."/>
        </authorList>
    </citation>
    <scope>NUCLEOTIDE SEQUENCE [LARGE SCALE GENOMIC DNA]</scope>
    <source>
        <strain evidence="1 2">FDU301</strain>
        <plasmid evidence="2">pfdu301a</plasmid>
    </source>
</reference>
<accession>A0A6M6E711</accession>
<gene>
    <name evidence="1" type="ORF">FDZ14_30005</name>
</gene>
<dbReference type="EMBL" id="CP045273">
    <property type="protein sequence ID" value="QJX80327.1"/>
    <property type="molecule type" value="Genomic_DNA"/>
</dbReference>
<dbReference type="AlphaFoldDB" id="A0A6M6E711"/>
<sequence>MLNFFKKKKIVIRLNKRYYNLTDLKKALVKHFGEVGKSCEIIDQHTIEVDGQKYIVFEKTISMYGVPTQRVVLKEV</sequence>
<evidence type="ECO:0000313" key="1">
    <source>
        <dbReference type="EMBL" id="QJX80327.1"/>
    </source>
</evidence>